<dbReference type="CDD" id="cd08070">
    <property type="entry name" value="MPN_like"/>
    <property type="match status" value="1"/>
</dbReference>
<reference evidence="8" key="1">
    <citation type="journal article" date="2019" name="Int. J. Syst. Evol. Microbiol.">
        <title>The Global Catalogue of Microorganisms (GCM) 10K type strain sequencing project: providing services to taxonomists for standard genome sequencing and annotation.</title>
        <authorList>
            <consortium name="The Broad Institute Genomics Platform"/>
            <consortium name="The Broad Institute Genome Sequencing Center for Infectious Disease"/>
            <person name="Wu L."/>
            <person name="Ma J."/>
        </authorList>
    </citation>
    <scope>NUCLEOTIDE SEQUENCE [LARGE SCALE GENOMIC DNA]</scope>
    <source>
        <strain evidence="8">TISTR 1827</strain>
    </source>
</reference>
<keyword evidence="3" id="KW-0378">Hydrolase</keyword>
<dbReference type="Gene3D" id="3.40.140.10">
    <property type="entry name" value="Cytidine Deaminase, domain 2"/>
    <property type="match status" value="1"/>
</dbReference>
<keyword evidence="1" id="KW-0645">Protease</keyword>
<evidence type="ECO:0000256" key="5">
    <source>
        <dbReference type="ARBA" id="ARBA00023049"/>
    </source>
</evidence>
<dbReference type="PANTHER" id="PTHR34858">
    <property type="entry name" value="CYSO-CYSTEINE PEPTIDASE"/>
    <property type="match status" value="1"/>
</dbReference>
<accession>A0ABW5QYT4</accession>
<evidence type="ECO:0000259" key="6">
    <source>
        <dbReference type="Pfam" id="PF14464"/>
    </source>
</evidence>
<keyword evidence="8" id="KW-1185">Reference proteome</keyword>
<dbReference type="Pfam" id="PF14464">
    <property type="entry name" value="Prok-JAB"/>
    <property type="match status" value="1"/>
</dbReference>
<dbReference type="Proteomes" id="UP001597493">
    <property type="component" value="Unassembled WGS sequence"/>
</dbReference>
<keyword evidence="2" id="KW-0479">Metal-binding</keyword>
<gene>
    <name evidence="7" type="ORF">ACFSW5_15750</name>
</gene>
<dbReference type="RefSeq" id="WP_379274903.1">
    <property type="nucleotide sequence ID" value="NZ_JBHUGT010000012.1"/>
</dbReference>
<dbReference type="EMBL" id="JBHUMY010000016">
    <property type="protein sequence ID" value="MFD2661708.1"/>
    <property type="molecule type" value="Genomic_DNA"/>
</dbReference>
<keyword evidence="4" id="KW-0862">Zinc</keyword>
<sequence length="154" mass="17323">MNRHKYFASITKEALEDMLNDCVSRYPEEACGMLGGIYESESRSWIVQSAIPIANVHPTPGTAFAFDPASWIKHYFGMTNNRQQFAGIYHSHPSAPPVPSVKDETGFAFSQPELNYWIISFPSDPRAGRSHNLPLVQPYRFADNAFYPVPLIIA</sequence>
<proteinExistence type="predicted"/>
<feature type="domain" description="JAB" evidence="6">
    <location>
        <begin position="12"/>
        <end position="119"/>
    </location>
</feature>
<comment type="caution">
    <text evidence="7">The sequence shown here is derived from an EMBL/GenBank/DDBJ whole genome shotgun (WGS) entry which is preliminary data.</text>
</comment>
<organism evidence="7 8">
    <name type="scientific">Paenibacillus thailandensis</name>
    <dbReference type="NCBI Taxonomy" id="393250"/>
    <lineage>
        <taxon>Bacteria</taxon>
        <taxon>Bacillati</taxon>
        <taxon>Bacillota</taxon>
        <taxon>Bacilli</taxon>
        <taxon>Bacillales</taxon>
        <taxon>Paenibacillaceae</taxon>
        <taxon>Paenibacillus</taxon>
    </lineage>
</organism>
<dbReference type="InterPro" id="IPR051929">
    <property type="entry name" value="VirAsm_ModProt"/>
</dbReference>
<evidence type="ECO:0000256" key="3">
    <source>
        <dbReference type="ARBA" id="ARBA00022801"/>
    </source>
</evidence>
<evidence type="ECO:0000256" key="4">
    <source>
        <dbReference type="ARBA" id="ARBA00022833"/>
    </source>
</evidence>
<dbReference type="InterPro" id="IPR028090">
    <property type="entry name" value="JAB_dom_prok"/>
</dbReference>
<evidence type="ECO:0000256" key="2">
    <source>
        <dbReference type="ARBA" id="ARBA00022723"/>
    </source>
</evidence>
<evidence type="ECO:0000256" key="1">
    <source>
        <dbReference type="ARBA" id="ARBA00022670"/>
    </source>
</evidence>
<evidence type="ECO:0000313" key="8">
    <source>
        <dbReference type="Proteomes" id="UP001597493"/>
    </source>
</evidence>
<name>A0ABW5QYT4_9BACL</name>
<keyword evidence="5" id="KW-0482">Metalloprotease</keyword>
<dbReference type="SUPFAM" id="SSF102712">
    <property type="entry name" value="JAB1/MPN domain"/>
    <property type="match status" value="1"/>
</dbReference>
<dbReference type="PANTHER" id="PTHR34858:SF1">
    <property type="entry name" value="CYSO-CYSTEINE PEPTIDASE"/>
    <property type="match status" value="1"/>
</dbReference>
<evidence type="ECO:0000313" key="7">
    <source>
        <dbReference type="EMBL" id="MFD2661708.1"/>
    </source>
</evidence>
<protein>
    <submittedName>
        <fullName evidence="7">Mov34/MPN/PAD-1 family protein</fullName>
    </submittedName>
</protein>